<dbReference type="EMBL" id="FN543107">
    <property type="protein sequence ID" value="CBA31662.1"/>
    <property type="molecule type" value="Genomic_DNA"/>
</dbReference>
<keyword evidence="2" id="KW-1133">Transmembrane helix</keyword>
<evidence type="ECO:0000313" key="4">
    <source>
        <dbReference type="EMBL" id="CBA31662.1"/>
    </source>
</evidence>
<evidence type="ECO:0000259" key="3">
    <source>
        <dbReference type="SMART" id="SM00062"/>
    </source>
</evidence>
<name>C9YE18_CURXX</name>
<dbReference type="SUPFAM" id="SSF53850">
    <property type="entry name" value="Periplasmic binding protein-like II"/>
    <property type="match status" value="1"/>
</dbReference>
<dbReference type="PANTHER" id="PTHR35936">
    <property type="entry name" value="MEMBRANE-BOUND LYTIC MUREIN TRANSGLYCOSYLASE F"/>
    <property type="match status" value="1"/>
</dbReference>
<dbReference type="PANTHER" id="PTHR35936:SF32">
    <property type="entry name" value="MEMBRANE-BOUND LYTIC MUREIN TRANSGLYCOSYLASE F"/>
    <property type="match status" value="1"/>
</dbReference>
<reference evidence="4" key="1">
    <citation type="journal article" date="2010" name="Nature">
        <title>The Dynamic genome of Hydra.</title>
        <authorList>
            <person name="Chapman J.A."/>
            <person name="Kirkness E.F."/>
            <person name="Simakov O."/>
            <person name="Hampson S.E."/>
            <person name="Mitros T."/>
            <person name="Weinmaier T."/>
            <person name="Rattei T."/>
            <person name="Balasubramanian P.G."/>
            <person name="Borman J."/>
            <person name="Busam D."/>
            <person name="Disbennett K."/>
            <person name="Pfannkoch C."/>
            <person name="Sumin N."/>
            <person name="Sutton G."/>
            <person name="Viswanathan L."/>
            <person name="Walenz B."/>
            <person name="Goodstein D.M."/>
            <person name="Hellsten U."/>
            <person name="Kawashima T."/>
            <person name="Prochnik S.E."/>
            <person name="Putnam N.H."/>
            <person name="Shu S."/>
            <person name="Blumberg B."/>
            <person name="Dana C.E."/>
            <person name="Gee L."/>
            <person name="Kibler D.F."/>
            <person name="Law L."/>
            <person name="Lindgens D."/>
            <person name="Martinez D.E."/>
            <person name="Peng J."/>
            <person name="Wigge P.A."/>
            <person name="Bertulat B."/>
            <person name="Guder C."/>
            <person name="Nakamura Y."/>
            <person name="Ozbek S."/>
            <person name="Watanabe H."/>
            <person name="Khalturin K."/>
            <person name="Hemmrich G."/>
            <person name="Franke A."/>
            <person name="Augustin R."/>
            <person name="Fraune S."/>
            <person name="Hayakawa E."/>
            <person name="Hayakawa S."/>
            <person name="Hirose M."/>
            <person name="Hwang J."/>
            <person name="Ikeo K."/>
            <person name="Nishimiya-Fujisawa C."/>
            <person name="Ogura A."/>
            <person name="Takahashi T."/>
            <person name="Steinmetz P.R."/>
            <person name="Zhang X."/>
            <person name="Aufschnaiter R."/>
            <person name="Eder M.K."/>
            <person name="Gorny A.K."/>
            <person name="Salvenmoser W."/>
            <person name="Heimberg A.M."/>
            <person name="Wheeler B.M."/>
            <person name="Peterson K.J."/>
            <person name="Boettger A."/>
            <person name="Tischler P."/>
            <person name="Wolf A."/>
            <person name="Gojobori T."/>
            <person name="Remington K.A."/>
            <person name="Strausberg R.L."/>
            <person name="Venter J."/>
            <person name="Technau U."/>
            <person name="Hobmayer B."/>
            <person name="Bosch T.C."/>
            <person name="Holstein T.W."/>
            <person name="Fujisawa T."/>
            <person name="Bode H.R."/>
            <person name="David C.N."/>
            <person name="Rokhsar D.S."/>
            <person name="Steele R.E."/>
        </authorList>
    </citation>
    <scope>NUCLEOTIDE SEQUENCE</scope>
</reference>
<organism evidence="4">
    <name type="scientific">Curvibacter symbiont subsp. Hydra magnipapillata</name>
    <dbReference type="NCBI Taxonomy" id="667019"/>
    <lineage>
        <taxon>Bacteria</taxon>
        <taxon>Pseudomonadati</taxon>
        <taxon>Pseudomonadota</taxon>
        <taxon>Betaproteobacteria</taxon>
        <taxon>Burkholderiales</taxon>
        <taxon>Comamonadaceae</taxon>
        <taxon>Curvibacter</taxon>
    </lineage>
</organism>
<feature type="domain" description="Solute-binding protein family 3/N-terminal" evidence="3">
    <location>
        <begin position="19"/>
        <end position="238"/>
    </location>
</feature>
<dbReference type="AlphaFoldDB" id="C9YE18"/>
<dbReference type="CDD" id="cd01007">
    <property type="entry name" value="PBP2_BvgS_HisK_like"/>
    <property type="match status" value="1"/>
</dbReference>
<evidence type="ECO:0000256" key="2">
    <source>
        <dbReference type="SAM" id="Phobius"/>
    </source>
</evidence>
<dbReference type="Pfam" id="PF00497">
    <property type="entry name" value="SBP_bac_3"/>
    <property type="match status" value="1"/>
</dbReference>
<keyword evidence="1" id="KW-0732">Signal</keyword>
<dbReference type="InterPro" id="IPR001638">
    <property type="entry name" value="Solute-binding_3/MltF_N"/>
</dbReference>
<accession>C9YE18</accession>
<evidence type="ECO:0000256" key="1">
    <source>
        <dbReference type="ARBA" id="ARBA00022729"/>
    </source>
</evidence>
<keyword evidence="2" id="KW-0812">Transmembrane</keyword>
<proteinExistence type="predicted"/>
<keyword evidence="2" id="KW-0472">Membrane</keyword>
<feature type="transmembrane region" description="Helical" evidence="2">
    <location>
        <begin position="249"/>
        <end position="268"/>
    </location>
</feature>
<gene>
    <name evidence="4" type="ORF">Csp_D28240</name>
</gene>
<dbReference type="Gene3D" id="3.40.190.10">
    <property type="entry name" value="Periplasmic binding protein-like II"/>
    <property type="match status" value="2"/>
</dbReference>
<sequence>MGLMAFCLGMLHGAVVAQAIRFAPEKDYAPFVSAGPAGQVQGLSIDVLDILKPRLGADVQMLPADNLANILQAARRGEVDLISSLRPTPERAEFLAFTEPYVKVPAVLVVRQGPVPPTLKDLAGRSVAVGKGYAVESFVRATYPQVRWVAVPDDVAALQGLMRGDVDGVVADVASVSDATRHSGIRGVQVVESLPFEYELSFAYRKELTGLGDALNAGLKDITPATRQALLRRWIDTETLTYEDPRLTWVRKLAMVLSLLALVMVGVWRLRAKRPSDRGADGL</sequence>
<protein>
    <recommendedName>
        <fullName evidence="3">Solute-binding protein family 3/N-terminal domain-containing protein</fullName>
    </recommendedName>
</protein>
<dbReference type="SMART" id="SM00062">
    <property type="entry name" value="PBPb"/>
    <property type="match status" value="1"/>
</dbReference>
<keyword evidence="4" id="KW-0808">Transferase</keyword>
<dbReference type="GO" id="GO:0016740">
    <property type="term" value="F:transferase activity"/>
    <property type="evidence" value="ECO:0007669"/>
    <property type="project" value="UniProtKB-KW"/>
</dbReference>